<evidence type="ECO:0000256" key="4">
    <source>
        <dbReference type="ARBA" id="ARBA00022729"/>
    </source>
</evidence>
<proteinExistence type="predicted"/>
<dbReference type="AlphaFoldDB" id="A0A1J5RL10"/>
<keyword evidence="4" id="KW-0732">Signal</keyword>
<accession>A0A1J5RL10</accession>
<dbReference type="PROSITE" id="PS51257">
    <property type="entry name" value="PROKAR_LIPOPROTEIN"/>
    <property type="match status" value="1"/>
</dbReference>
<keyword evidence="8" id="KW-0175">Coiled coil</keyword>
<dbReference type="PANTHER" id="PTHR30203">
    <property type="entry name" value="OUTER MEMBRANE CATION EFFLUX PROTEIN"/>
    <property type="match status" value="1"/>
</dbReference>
<feature type="coiled-coil region" evidence="8">
    <location>
        <begin position="387"/>
        <end position="421"/>
    </location>
</feature>
<evidence type="ECO:0000256" key="6">
    <source>
        <dbReference type="ARBA" id="ARBA00023139"/>
    </source>
</evidence>
<evidence type="ECO:0000256" key="3">
    <source>
        <dbReference type="ARBA" id="ARBA00022692"/>
    </source>
</evidence>
<evidence type="ECO:0000256" key="1">
    <source>
        <dbReference type="ARBA" id="ARBA00004370"/>
    </source>
</evidence>
<organism evidence="9">
    <name type="scientific">mine drainage metagenome</name>
    <dbReference type="NCBI Taxonomy" id="410659"/>
    <lineage>
        <taxon>unclassified sequences</taxon>
        <taxon>metagenomes</taxon>
        <taxon>ecological metagenomes</taxon>
    </lineage>
</organism>
<comment type="subcellular location">
    <subcellularLocation>
        <location evidence="1">Membrane</location>
    </subcellularLocation>
</comment>
<dbReference type="NCBIfam" id="TIGR01845">
    <property type="entry name" value="outer_NodT"/>
    <property type="match status" value="1"/>
</dbReference>
<evidence type="ECO:0000313" key="9">
    <source>
        <dbReference type="EMBL" id="OIQ96425.1"/>
    </source>
</evidence>
<dbReference type="SUPFAM" id="SSF56954">
    <property type="entry name" value="Outer membrane efflux proteins (OEP)"/>
    <property type="match status" value="1"/>
</dbReference>
<sequence>MKTNASPASASRPRRIGAGALGALAVLLLAGCASGGHLRPGAQLVGAAQLGLAAGPADFPRSDWWAQFNDPELNRLIQQALADNPSLQQAQARMRQAQAAVGLAQSSLEPRLGAAVDSTRQRFSEHDIYPPPLGGGMYTENRALLEGSYEFDFFGRNGAQLEAAIGQARAAEAEAQAARVLLATNVAASYFNLARLDAAREVLERSLKQRQDIERLVGERVREGLETTLQQRRAQAEIPQIRLQIEQNAQGLAEARHALAALLGRGPQAADQLAPSLRALPMPALPQALPAELIGRRADVVAARWQAQAALAGVRAARAAFYPNISLNAFAGYTALGFSQFLSAASRAYGVGPALTLPIFEGGKLRAQLRGQAAAADAAIDQYNAAVVNAVREVADAVSNRRSLERQIKEQQAALKLARDAYGLAQSRYSAGLGNYLDVLGVDNAVLQLEQSGASLKAQALIDDVALIRALGGGYAADDPAPIPLAARP</sequence>
<dbReference type="GO" id="GO:0016020">
    <property type="term" value="C:membrane"/>
    <property type="evidence" value="ECO:0007669"/>
    <property type="project" value="UniProtKB-SubCell"/>
</dbReference>
<name>A0A1J5RL10_9ZZZZ</name>
<dbReference type="GO" id="GO:0015562">
    <property type="term" value="F:efflux transmembrane transporter activity"/>
    <property type="evidence" value="ECO:0007669"/>
    <property type="project" value="InterPro"/>
</dbReference>
<evidence type="ECO:0000256" key="5">
    <source>
        <dbReference type="ARBA" id="ARBA00023136"/>
    </source>
</evidence>
<dbReference type="InterPro" id="IPR003423">
    <property type="entry name" value="OMP_efflux"/>
</dbReference>
<comment type="caution">
    <text evidence="9">The sequence shown here is derived from an EMBL/GenBank/DDBJ whole genome shotgun (WGS) entry which is preliminary data.</text>
</comment>
<protein>
    <submittedName>
        <fullName evidence="9">Multidrug resistance outer membrane protein MdtP</fullName>
    </submittedName>
</protein>
<keyword evidence="2" id="KW-1134">Transmembrane beta strand</keyword>
<dbReference type="PANTHER" id="PTHR30203:SF20">
    <property type="entry name" value="MULTIDRUG RESISTANCE OUTER MEMBRANE PROTEIN MDTP-RELATED"/>
    <property type="match status" value="1"/>
</dbReference>
<dbReference type="Pfam" id="PF02321">
    <property type="entry name" value="OEP"/>
    <property type="match status" value="2"/>
</dbReference>
<dbReference type="EMBL" id="MLJW01000149">
    <property type="protein sequence ID" value="OIQ96425.1"/>
    <property type="molecule type" value="Genomic_DNA"/>
</dbReference>
<evidence type="ECO:0000256" key="2">
    <source>
        <dbReference type="ARBA" id="ARBA00022452"/>
    </source>
</evidence>
<dbReference type="Gene3D" id="1.20.1600.10">
    <property type="entry name" value="Outer membrane efflux proteins (OEP)"/>
    <property type="match status" value="1"/>
</dbReference>
<keyword evidence="5" id="KW-0472">Membrane</keyword>
<evidence type="ECO:0000256" key="8">
    <source>
        <dbReference type="SAM" id="Coils"/>
    </source>
</evidence>
<dbReference type="Gene3D" id="2.20.200.10">
    <property type="entry name" value="Outer membrane efflux proteins (OEP)"/>
    <property type="match status" value="1"/>
</dbReference>
<keyword evidence="6" id="KW-0564">Palmitate</keyword>
<dbReference type="InterPro" id="IPR010131">
    <property type="entry name" value="MdtP/NodT-like"/>
</dbReference>
<reference evidence="9" key="1">
    <citation type="submission" date="2016-10" db="EMBL/GenBank/DDBJ databases">
        <title>Sequence of Gallionella enrichment culture.</title>
        <authorList>
            <person name="Poehlein A."/>
            <person name="Muehling M."/>
            <person name="Daniel R."/>
        </authorList>
    </citation>
    <scope>NUCLEOTIDE SEQUENCE</scope>
</reference>
<keyword evidence="7" id="KW-0449">Lipoprotein</keyword>
<gene>
    <name evidence="9" type="primary">mdtP_5</name>
    <name evidence="9" type="ORF">GALL_215830</name>
</gene>
<evidence type="ECO:0000256" key="7">
    <source>
        <dbReference type="ARBA" id="ARBA00023288"/>
    </source>
</evidence>
<keyword evidence="3" id="KW-0812">Transmembrane</keyword>